<gene>
    <name evidence="3" type="ORF">LTRI10_LOCUS40011</name>
</gene>
<dbReference type="EMBL" id="OZ034820">
    <property type="protein sequence ID" value="CAL1399845.1"/>
    <property type="molecule type" value="Genomic_DNA"/>
</dbReference>
<dbReference type="InterPro" id="IPR013103">
    <property type="entry name" value="RVT_2"/>
</dbReference>
<proteinExistence type="predicted"/>
<dbReference type="Pfam" id="PF07727">
    <property type="entry name" value="RVT_2"/>
    <property type="match status" value="1"/>
</dbReference>
<feature type="region of interest" description="Disordered" evidence="1">
    <location>
        <begin position="1"/>
        <end position="64"/>
    </location>
</feature>
<evidence type="ECO:0000259" key="2">
    <source>
        <dbReference type="Pfam" id="PF07727"/>
    </source>
</evidence>
<organism evidence="3 4">
    <name type="scientific">Linum trigynum</name>
    <dbReference type="NCBI Taxonomy" id="586398"/>
    <lineage>
        <taxon>Eukaryota</taxon>
        <taxon>Viridiplantae</taxon>
        <taxon>Streptophyta</taxon>
        <taxon>Embryophyta</taxon>
        <taxon>Tracheophyta</taxon>
        <taxon>Spermatophyta</taxon>
        <taxon>Magnoliopsida</taxon>
        <taxon>eudicotyledons</taxon>
        <taxon>Gunneridae</taxon>
        <taxon>Pentapetalae</taxon>
        <taxon>rosids</taxon>
        <taxon>fabids</taxon>
        <taxon>Malpighiales</taxon>
        <taxon>Linaceae</taxon>
        <taxon>Linum</taxon>
    </lineage>
</organism>
<sequence length="372" mass="41863">MVLPLPVSHSSPSPPSAPPLPTPTSPRHPTSSPVAPPTTSSTLGNQPPSPPAKTPHRPTTRSQHGIFRPKRLFLSQVSHPLEPTTVKQALQDPRWTAAMWAEFRALLSNHTWTLVPCSLSHNIVDCRWIFRIKWKPDGTIDCFKARLVAKGYTQRLGIDFHDTYNQVLKPVTIRTVFTIAQSHQWPILQFDVNNAFLQGSLDETIYMTQPLGFRDSHHPDYVCCLSLAIYGLHQVPRSWYLSLSGFLEHEGFVKSKSDASLFVYHKADVTMYFLVYVDDLLLTSNHGPSLARFQERLADRFSLKSLGQVNYFLGIEVLPHSHGYLLSQHKYVMDILHRFNMADSHPAPTPLSSSAKLTLVDGSPPTDVTLYK</sequence>
<dbReference type="AlphaFoldDB" id="A0AAV2FQY1"/>
<feature type="compositionally biased region" description="Low complexity" evidence="1">
    <location>
        <begin position="27"/>
        <end position="42"/>
    </location>
</feature>
<accession>A0AAV2FQY1</accession>
<evidence type="ECO:0000313" key="4">
    <source>
        <dbReference type="Proteomes" id="UP001497516"/>
    </source>
</evidence>
<name>A0AAV2FQY1_9ROSI</name>
<evidence type="ECO:0000256" key="1">
    <source>
        <dbReference type="SAM" id="MobiDB-lite"/>
    </source>
</evidence>
<reference evidence="3 4" key="1">
    <citation type="submission" date="2024-04" db="EMBL/GenBank/DDBJ databases">
        <authorList>
            <person name="Fracassetti M."/>
        </authorList>
    </citation>
    <scope>NUCLEOTIDE SEQUENCE [LARGE SCALE GENOMIC DNA]</scope>
</reference>
<evidence type="ECO:0000313" key="3">
    <source>
        <dbReference type="EMBL" id="CAL1399845.1"/>
    </source>
</evidence>
<dbReference type="Proteomes" id="UP001497516">
    <property type="component" value="Chromosome 7"/>
</dbReference>
<feature type="compositionally biased region" description="Low complexity" evidence="1">
    <location>
        <begin position="1"/>
        <end position="11"/>
    </location>
</feature>
<protein>
    <recommendedName>
        <fullName evidence="2">Reverse transcriptase Ty1/copia-type domain-containing protein</fullName>
    </recommendedName>
</protein>
<dbReference type="SUPFAM" id="SSF56672">
    <property type="entry name" value="DNA/RNA polymerases"/>
    <property type="match status" value="1"/>
</dbReference>
<feature type="domain" description="Reverse transcriptase Ty1/copia-type" evidence="2">
    <location>
        <begin position="109"/>
        <end position="351"/>
    </location>
</feature>
<feature type="compositionally biased region" description="Pro residues" evidence="1">
    <location>
        <begin position="12"/>
        <end position="26"/>
    </location>
</feature>
<keyword evidence="4" id="KW-1185">Reference proteome</keyword>
<dbReference type="InterPro" id="IPR043502">
    <property type="entry name" value="DNA/RNA_pol_sf"/>
</dbReference>